<evidence type="ECO:0000256" key="1">
    <source>
        <dbReference type="ARBA" id="ARBA00008769"/>
    </source>
</evidence>
<dbReference type="Gene3D" id="2.40.160.180">
    <property type="entry name" value="Carbohydrate-selective porin OprB"/>
    <property type="match status" value="1"/>
</dbReference>
<evidence type="ECO:0000313" key="4">
    <source>
        <dbReference type="Proteomes" id="UP000642829"/>
    </source>
</evidence>
<comment type="caution">
    <text evidence="3">The sequence shown here is derived from an EMBL/GenBank/DDBJ whole genome shotgun (WGS) entry which is preliminary data.</text>
</comment>
<reference evidence="3" key="2">
    <citation type="submission" date="2020-09" db="EMBL/GenBank/DDBJ databases">
        <authorList>
            <person name="Sun Q."/>
            <person name="Kim S."/>
        </authorList>
    </citation>
    <scope>NUCLEOTIDE SEQUENCE</scope>
    <source>
        <strain evidence="3">KCTC 12870</strain>
    </source>
</reference>
<evidence type="ECO:0008006" key="5">
    <source>
        <dbReference type="Google" id="ProtNLM"/>
    </source>
</evidence>
<accession>A0A8J3DA17</accession>
<keyword evidence="4" id="KW-1185">Reference proteome</keyword>
<gene>
    <name evidence="3" type="ORF">GCM10007047_06170</name>
</gene>
<dbReference type="InterPro" id="IPR052932">
    <property type="entry name" value="OprB_Porin"/>
</dbReference>
<evidence type="ECO:0000256" key="2">
    <source>
        <dbReference type="RuleBase" id="RU363072"/>
    </source>
</evidence>
<dbReference type="InterPro" id="IPR038673">
    <property type="entry name" value="OprB_sf"/>
</dbReference>
<reference evidence="3" key="1">
    <citation type="journal article" date="2014" name="Int. J. Syst. Evol. Microbiol.">
        <title>Complete genome sequence of Corynebacterium casei LMG S-19264T (=DSM 44701T), isolated from a smear-ripened cheese.</title>
        <authorList>
            <consortium name="US DOE Joint Genome Institute (JGI-PGF)"/>
            <person name="Walter F."/>
            <person name="Albersmeier A."/>
            <person name="Kalinowski J."/>
            <person name="Ruckert C."/>
        </authorList>
    </citation>
    <scope>NUCLEOTIDE SEQUENCE</scope>
    <source>
        <strain evidence="3">KCTC 12870</strain>
    </source>
</reference>
<dbReference type="GO" id="GO:0016020">
    <property type="term" value="C:membrane"/>
    <property type="evidence" value="ECO:0007669"/>
    <property type="project" value="InterPro"/>
</dbReference>
<dbReference type="InterPro" id="IPR007049">
    <property type="entry name" value="Carb-sel_porin_OprB"/>
</dbReference>
<protein>
    <recommendedName>
        <fullName evidence="5">Porin</fullName>
    </recommendedName>
</protein>
<keyword evidence="2" id="KW-0732">Signal</keyword>
<dbReference type="PANTHER" id="PTHR37944">
    <property type="entry name" value="PORIN B"/>
    <property type="match status" value="1"/>
</dbReference>
<evidence type="ECO:0000313" key="3">
    <source>
        <dbReference type="EMBL" id="GHB93471.1"/>
    </source>
</evidence>
<dbReference type="GO" id="GO:0015288">
    <property type="term" value="F:porin activity"/>
    <property type="evidence" value="ECO:0007669"/>
    <property type="project" value="InterPro"/>
</dbReference>
<dbReference type="EMBL" id="BMXG01000003">
    <property type="protein sequence ID" value="GHB93471.1"/>
    <property type="molecule type" value="Genomic_DNA"/>
</dbReference>
<dbReference type="AlphaFoldDB" id="A0A8J3DA17"/>
<dbReference type="RefSeq" id="WP_189511753.1">
    <property type="nucleotide sequence ID" value="NZ_BMXG01000003.1"/>
</dbReference>
<organism evidence="3 4">
    <name type="scientific">Cerasicoccus arenae</name>
    <dbReference type="NCBI Taxonomy" id="424488"/>
    <lineage>
        <taxon>Bacteria</taxon>
        <taxon>Pseudomonadati</taxon>
        <taxon>Verrucomicrobiota</taxon>
        <taxon>Opitutia</taxon>
        <taxon>Puniceicoccales</taxon>
        <taxon>Cerasicoccaceae</taxon>
        <taxon>Cerasicoccus</taxon>
    </lineage>
</organism>
<feature type="signal peptide" evidence="2">
    <location>
        <begin position="1"/>
        <end position="17"/>
    </location>
</feature>
<dbReference type="Pfam" id="PF04966">
    <property type="entry name" value="OprB"/>
    <property type="match status" value="1"/>
</dbReference>
<proteinExistence type="inferred from homology"/>
<dbReference type="Proteomes" id="UP000642829">
    <property type="component" value="Unassembled WGS sequence"/>
</dbReference>
<sequence length="428" mass="46217">MRHLLALLMLAAGPTFAQTEDTPEQTPAINVVSGNPAAVNIDAGTGQLGELIGLTPDTGFRLGGVLLADFNWLVTGGKEPGKTGWNFLFILGGNVDLDKTIGLPGAEVGSQFLLYKGYDVNGQAGSVLGYNSLEASPPLGRTELYQLWWRQALLDDRLTIRVGKSVPTIDFTNVLAPIPVENEPFPVPSLSGLIYTPAFVNPTTEGAMPGYYDSAWGVTLNITPIEQFYVNWGIYDGSLASGFTTGDHAFPHFNGTYFMIAEMGGTWKLGEDELLGRAGFGGWQQTGNLTNGTITEDGTYGFYGFAAQTIWQETGHADESGQGIIGFFQWGINDSETMPFNGFMGAGATAFGVIPSRPNDTIGVGAAYGWLNPNNFQRDHELMLQTYYQAQVFDNLFVQPVVTYIKDPGASPSYSDAWALSFRVTVLF</sequence>
<comment type="similarity">
    <text evidence="1 2">Belongs to the OprB family.</text>
</comment>
<name>A0A8J3DA17_9BACT</name>
<dbReference type="PANTHER" id="PTHR37944:SF1">
    <property type="entry name" value="PORIN B"/>
    <property type="match status" value="1"/>
</dbReference>
<dbReference type="GO" id="GO:0008643">
    <property type="term" value="P:carbohydrate transport"/>
    <property type="evidence" value="ECO:0007669"/>
    <property type="project" value="InterPro"/>
</dbReference>
<feature type="chain" id="PRO_5035340877" description="Porin" evidence="2">
    <location>
        <begin position="18"/>
        <end position="428"/>
    </location>
</feature>